<sequence>MFCADQNFDITQVVRFFSSKHGELAIYYEQEEGEKSSSRGIVGVCSETHWITRFLEKSQEGVTALRLASVVFYCLYKATLPYLSDFIILQPQAQTGPSAGSGSVRTVKTAMFGFSFQFSDFWK</sequence>
<accession>A0A060YD06</accession>
<evidence type="ECO:0000313" key="1">
    <source>
        <dbReference type="EMBL" id="CDQ89813.1"/>
    </source>
</evidence>
<name>A0A060YD06_ONCMY</name>
<dbReference type="PANTHER" id="PTHR38710:SF1">
    <property type="entry name" value="WITH PUTATIVE URIDYL PYROPHOSPHORYLASE-RELATED"/>
    <property type="match status" value="1"/>
</dbReference>
<evidence type="ECO:0000313" key="2">
    <source>
        <dbReference type="Proteomes" id="UP000193380"/>
    </source>
</evidence>
<organism evidence="1 2">
    <name type="scientific">Oncorhynchus mykiss</name>
    <name type="common">Rainbow trout</name>
    <name type="synonym">Salmo gairdneri</name>
    <dbReference type="NCBI Taxonomy" id="8022"/>
    <lineage>
        <taxon>Eukaryota</taxon>
        <taxon>Metazoa</taxon>
        <taxon>Chordata</taxon>
        <taxon>Craniata</taxon>
        <taxon>Vertebrata</taxon>
        <taxon>Euteleostomi</taxon>
        <taxon>Actinopterygii</taxon>
        <taxon>Neopterygii</taxon>
        <taxon>Teleostei</taxon>
        <taxon>Protacanthopterygii</taxon>
        <taxon>Salmoniformes</taxon>
        <taxon>Salmonidae</taxon>
        <taxon>Salmoninae</taxon>
        <taxon>Oncorhynchus</taxon>
    </lineage>
</organism>
<reference evidence="1" key="1">
    <citation type="journal article" date="2014" name="Nat. Commun.">
        <title>The rainbow trout genome provides novel insights into evolution after whole-genome duplication in vertebrates.</title>
        <authorList>
            <person name="Berthelot C."/>
            <person name="Brunet F."/>
            <person name="Chalopin D."/>
            <person name="Juanchich A."/>
            <person name="Bernard M."/>
            <person name="Noel B."/>
            <person name="Bento P."/>
            <person name="Da Silva C."/>
            <person name="Labadie K."/>
            <person name="Alberti A."/>
            <person name="Aury J.M."/>
            <person name="Louis A."/>
            <person name="Dehais P."/>
            <person name="Bardou P."/>
            <person name="Montfort J."/>
            <person name="Klopp C."/>
            <person name="Cabau C."/>
            <person name="Gaspin C."/>
            <person name="Thorgaard G.H."/>
            <person name="Boussaha M."/>
            <person name="Quillet E."/>
            <person name="Guyomard R."/>
            <person name="Galiana D."/>
            <person name="Bobe J."/>
            <person name="Volff J.N."/>
            <person name="Genet C."/>
            <person name="Wincker P."/>
            <person name="Jaillon O."/>
            <person name="Roest Crollius H."/>
            <person name="Guiguen Y."/>
        </authorList>
    </citation>
    <scope>NUCLEOTIDE SEQUENCE [LARGE SCALE GENOMIC DNA]</scope>
</reference>
<dbReference type="PaxDb" id="8022-A0A060YD06"/>
<dbReference type="AlphaFoldDB" id="A0A060YD06"/>
<protein>
    <submittedName>
        <fullName evidence="1">Uncharacterized protein</fullName>
    </submittedName>
</protein>
<dbReference type="Proteomes" id="UP000193380">
    <property type="component" value="Unassembled WGS sequence"/>
</dbReference>
<dbReference type="EMBL" id="FR909851">
    <property type="protein sequence ID" value="CDQ89813.1"/>
    <property type="molecule type" value="Genomic_DNA"/>
</dbReference>
<gene>
    <name evidence="1" type="ORF">GSONMT00058409001</name>
</gene>
<dbReference type="STRING" id="8022.A0A060YD06"/>
<dbReference type="InterPro" id="IPR053034">
    <property type="entry name" value="Glucuronokinase-like"/>
</dbReference>
<reference evidence="1" key="2">
    <citation type="submission" date="2014-03" db="EMBL/GenBank/DDBJ databases">
        <authorList>
            <person name="Genoscope - CEA"/>
        </authorList>
    </citation>
    <scope>NUCLEOTIDE SEQUENCE</scope>
</reference>
<dbReference type="GO" id="GO:0047940">
    <property type="term" value="F:glucuronokinase activity"/>
    <property type="evidence" value="ECO:0007669"/>
    <property type="project" value="TreeGrafter"/>
</dbReference>
<proteinExistence type="predicted"/>
<dbReference type="PANTHER" id="PTHR38710">
    <property type="entry name" value="WITH PUTATIVE URIDYL PYROPHOSPHORYLASE-RELATED"/>
    <property type="match status" value="1"/>
</dbReference>